<dbReference type="GeneID" id="19015910"/>
<dbReference type="GO" id="GO:0000012">
    <property type="term" value="P:single strand break repair"/>
    <property type="evidence" value="ECO:0007669"/>
    <property type="project" value="TreeGrafter"/>
</dbReference>
<dbReference type="PANTHER" id="PTHR12486:SF4">
    <property type="entry name" value="APRATAXIN"/>
    <property type="match status" value="1"/>
</dbReference>
<evidence type="ECO:0000313" key="2">
    <source>
        <dbReference type="EMBL" id="CCO16562.1"/>
    </source>
</evidence>
<dbReference type="GO" id="GO:0005634">
    <property type="term" value="C:nucleus"/>
    <property type="evidence" value="ECO:0007669"/>
    <property type="project" value="TreeGrafter"/>
</dbReference>
<dbReference type="Gene3D" id="3.40.50.300">
    <property type="entry name" value="P-loop containing nucleotide triphosphate hydrolases"/>
    <property type="match status" value="1"/>
</dbReference>
<dbReference type="SUPFAM" id="SSF54197">
    <property type="entry name" value="HIT-like"/>
    <property type="match status" value="1"/>
</dbReference>
<dbReference type="Pfam" id="PF16278">
    <property type="entry name" value="zf-C2HE"/>
    <property type="match status" value="1"/>
</dbReference>
<name>K8EEM3_9CHLO</name>
<dbReference type="Proteomes" id="UP000198341">
    <property type="component" value="Chromosome 5"/>
</dbReference>
<dbReference type="InterPro" id="IPR027417">
    <property type="entry name" value="P-loop_NTPase"/>
</dbReference>
<gene>
    <name evidence="2" type="ORF">Bathy05g04070</name>
</gene>
<keyword evidence="3" id="KW-1185">Reference proteome</keyword>
<feature type="domain" description="Aprataxin C2HE/C2H2/C2HC zinc finger" evidence="1">
    <location>
        <begin position="518"/>
        <end position="570"/>
    </location>
</feature>
<proteinExistence type="predicted"/>
<dbReference type="GO" id="GO:0033699">
    <property type="term" value="F:DNA 5'-adenosine monophosphate hydrolase activity"/>
    <property type="evidence" value="ECO:0007669"/>
    <property type="project" value="TreeGrafter"/>
</dbReference>
<dbReference type="GO" id="GO:1990165">
    <property type="term" value="F:single-strand break-containing DNA binding"/>
    <property type="evidence" value="ECO:0007669"/>
    <property type="project" value="TreeGrafter"/>
</dbReference>
<evidence type="ECO:0000313" key="3">
    <source>
        <dbReference type="Proteomes" id="UP000198341"/>
    </source>
</evidence>
<dbReference type="STRING" id="41875.K8EEM3"/>
<sequence length="629" mass="72803">MKESSEKLPELKQLFLEEEGEERRRSRTFGRADFNDRARFPDHAKYIHPYHVRVTEIREDVYEVEVLKEKLCVWVFSPLEEREKEDFEDIQGVWQKIEREERAVVVDHNCTRNGIVFSFFAPRYCPDDAKVFRNRFKLGECIGAWRVSSSRSSQRKEGRRGQKQTCLVLTGTSGSGKSTIAKGLTEKKWTVVNQDTIGSYCERECFRKKADQCVMKAKHGLMLGRHVVIDRTNMSAEQRKKFVDAVEYVRVNNNSESDVDIQIVSLYLDLDVSVTTSRVARRKNHEGRVEGREGVEIVHKQLYSRDSSTPHKSEGFDVCFRCKTPAEVEVAVGKIKAMTGHDLPPFPTKWDGTQKPPANAFLEDDDDVTRKKTKHAGFFLDGLLQKQRDPQRFCSKEELLTINDACFAIKDKFPKAKFHALVLPRSPKFKHPFDLFKEEGGEFGGSNNDERKFVWDRMLRVALDIVKDQLQNLPPGTKFRVGFHLKPSMEPAHLHVISQDFVSEKLTTKQHWHTFTNDDFFIDFFKAMTMTRRWDDSRSEQIVKSNDLRCHKCNSSCANMPQLKRHIFECVAPQKTGYTHDELVRLSLQHHQQQQQIQQPTGHALLSLMFGGGEQQQPRGNDNKDDMDI</sequence>
<dbReference type="GO" id="GO:0003725">
    <property type="term" value="F:double-stranded RNA binding"/>
    <property type="evidence" value="ECO:0007669"/>
    <property type="project" value="TreeGrafter"/>
</dbReference>
<dbReference type="AlphaFoldDB" id="K8EEM3"/>
<dbReference type="InterPro" id="IPR032566">
    <property type="entry name" value="Znf-C2HE"/>
</dbReference>
<dbReference type="GO" id="GO:0003697">
    <property type="term" value="F:single-stranded DNA binding"/>
    <property type="evidence" value="ECO:0007669"/>
    <property type="project" value="TreeGrafter"/>
</dbReference>
<dbReference type="RefSeq" id="XP_007513004.1">
    <property type="nucleotide sequence ID" value="XM_007512942.1"/>
</dbReference>
<dbReference type="InterPro" id="IPR036265">
    <property type="entry name" value="HIT-like_sf"/>
</dbReference>
<organism evidence="2 3">
    <name type="scientific">Bathycoccus prasinos</name>
    <dbReference type="NCBI Taxonomy" id="41875"/>
    <lineage>
        <taxon>Eukaryota</taxon>
        <taxon>Viridiplantae</taxon>
        <taxon>Chlorophyta</taxon>
        <taxon>Mamiellophyceae</taxon>
        <taxon>Mamiellales</taxon>
        <taxon>Bathycoccaceae</taxon>
        <taxon>Bathycoccus</taxon>
    </lineage>
</organism>
<protein>
    <submittedName>
        <fullName evidence="2">Aprataxin</fullName>
    </submittedName>
</protein>
<accession>K8EEM3</accession>
<dbReference type="OrthoDB" id="3512845at2759"/>
<dbReference type="Pfam" id="PF11969">
    <property type="entry name" value="DcpS_C"/>
    <property type="match status" value="1"/>
</dbReference>
<dbReference type="KEGG" id="bpg:Bathy05g04070"/>
<reference evidence="2 3" key="1">
    <citation type="submission" date="2011-10" db="EMBL/GenBank/DDBJ databases">
        <authorList>
            <person name="Genoscope - CEA"/>
        </authorList>
    </citation>
    <scope>NUCLEOTIDE SEQUENCE [LARGE SCALE GENOMIC DNA]</scope>
    <source>
        <strain evidence="2 3">RCC 1105</strain>
    </source>
</reference>
<dbReference type="Pfam" id="PF13671">
    <property type="entry name" value="AAA_33"/>
    <property type="match status" value="1"/>
</dbReference>
<dbReference type="GO" id="GO:0030983">
    <property type="term" value="F:mismatched DNA binding"/>
    <property type="evidence" value="ECO:0007669"/>
    <property type="project" value="TreeGrafter"/>
</dbReference>
<dbReference type="eggNOG" id="KOG0562">
    <property type="taxonomic scope" value="Eukaryota"/>
</dbReference>
<dbReference type="eggNOG" id="KOG2134">
    <property type="taxonomic scope" value="Eukaryota"/>
</dbReference>
<evidence type="ECO:0000259" key="1">
    <source>
        <dbReference type="Pfam" id="PF16278"/>
    </source>
</evidence>
<dbReference type="EMBL" id="FO082274">
    <property type="protein sequence ID" value="CCO16562.1"/>
    <property type="molecule type" value="Genomic_DNA"/>
</dbReference>
<dbReference type="Gene3D" id="3.30.428.10">
    <property type="entry name" value="HIT-like"/>
    <property type="match status" value="1"/>
</dbReference>
<dbReference type="SUPFAM" id="SSF52540">
    <property type="entry name" value="P-loop containing nucleoside triphosphate hydrolases"/>
    <property type="match status" value="1"/>
</dbReference>
<dbReference type="PANTHER" id="PTHR12486">
    <property type="entry name" value="APRATAXIN-RELATED"/>
    <property type="match status" value="1"/>
</dbReference>